<evidence type="ECO:0000259" key="1">
    <source>
        <dbReference type="Pfam" id="PF13622"/>
    </source>
</evidence>
<dbReference type="InterPro" id="IPR049449">
    <property type="entry name" value="TesB_ACOT8-like_N"/>
</dbReference>
<dbReference type="EMBL" id="CANL01000012">
    <property type="protein sequence ID" value="CCM63298.1"/>
    <property type="molecule type" value="Genomic_DNA"/>
</dbReference>
<keyword evidence="4" id="KW-1185">Reference proteome</keyword>
<accession>R4YY95</accession>
<name>R4YY95_9ACTN</name>
<dbReference type="CDD" id="cd03443">
    <property type="entry name" value="PaaI_thioesterase"/>
    <property type="match status" value="1"/>
</dbReference>
<proteinExistence type="predicted"/>
<evidence type="ECO:0000313" key="4">
    <source>
        <dbReference type="Proteomes" id="UP000018291"/>
    </source>
</evidence>
<comment type="caution">
    <text evidence="3">The sequence shown here is derived from an EMBL/GenBank/DDBJ whole genome shotgun (WGS) entry which is preliminary data.</text>
</comment>
<dbReference type="Pfam" id="PF20789">
    <property type="entry name" value="4HBT_3C"/>
    <property type="match status" value="1"/>
</dbReference>
<dbReference type="HOGENOM" id="CLU_074337_1_0_11"/>
<dbReference type="InterPro" id="IPR042171">
    <property type="entry name" value="Acyl-CoA_hotdog"/>
</dbReference>
<dbReference type="OrthoDB" id="1413770at2"/>
<feature type="domain" description="Acyl-CoA thioesterase-like C-terminal" evidence="2">
    <location>
        <begin position="140"/>
        <end position="264"/>
    </location>
</feature>
<organism evidence="3 4">
    <name type="scientific">Candidatus Neomicrothrix parvicella RN1</name>
    <dbReference type="NCBI Taxonomy" id="1229780"/>
    <lineage>
        <taxon>Bacteria</taxon>
        <taxon>Bacillati</taxon>
        <taxon>Actinomycetota</taxon>
        <taxon>Acidimicrobiia</taxon>
        <taxon>Acidimicrobiales</taxon>
        <taxon>Microthrixaceae</taxon>
        <taxon>Candidatus Neomicrothrix</taxon>
    </lineage>
</organism>
<dbReference type="AlphaFoldDB" id="R4YY95"/>
<evidence type="ECO:0000313" key="3">
    <source>
        <dbReference type="EMBL" id="CCM63298.1"/>
    </source>
</evidence>
<dbReference type="eggNOG" id="COG2050">
    <property type="taxonomic scope" value="Bacteria"/>
</dbReference>
<dbReference type="RefSeq" id="WP_012225674.1">
    <property type="nucleotide sequence ID" value="NZ_HG422565.1"/>
</dbReference>
<dbReference type="SUPFAM" id="SSF54637">
    <property type="entry name" value="Thioesterase/thiol ester dehydrase-isomerase"/>
    <property type="match status" value="2"/>
</dbReference>
<reference evidence="3 4" key="1">
    <citation type="journal article" date="2013" name="ISME J.">
        <title>Metabolic model for the filamentous 'Candidatus Microthrix parvicella' based on genomic and metagenomic analyses.</title>
        <authorList>
            <person name="Jon McIlroy S."/>
            <person name="Kristiansen R."/>
            <person name="Albertsen M."/>
            <person name="Michael Karst S."/>
            <person name="Rossetti S."/>
            <person name="Lund Nielsen J."/>
            <person name="Tandoi V."/>
            <person name="James Seviour R."/>
            <person name="Nielsen P.H."/>
        </authorList>
    </citation>
    <scope>NUCLEOTIDE SEQUENCE [LARGE SCALE GENOMIC DNA]</scope>
    <source>
        <strain evidence="3 4">RN1</strain>
    </source>
</reference>
<evidence type="ECO:0000259" key="2">
    <source>
        <dbReference type="Pfam" id="PF20789"/>
    </source>
</evidence>
<dbReference type="InterPro" id="IPR029069">
    <property type="entry name" value="HotDog_dom_sf"/>
</dbReference>
<protein>
    <recommendedName>
        <fullName evidence="5">Thioesterase superfamily protein</fullName>
    </recommendedName>
</protein>
<dbReference type="Proteomes" id="UP000018291">
    <property type="component" value="Unassembled WGS sequence"/>
</dbReference>
<dbReference type="STRING" id="1229780.BN381_20122"/>
<dbReference type="Gene3D" id="2.40.160.210">
    <property type="entry name" value="Acyl-CoA thioesterase, double hotdog domain"/>
    <property type="match status" value="1"/>
</dbReference>
<sequence length="269" mass="28901">MADSLFVPLGDGRYQPTGLSRGPWSPNALHGGPTAALVAHAAETVLADSGADAHLPVRLTLDLERAVPLAPLSVHAEIVRPGRKVQVAEVVIADDEGRRLARASVLAIRRREMTLPDGLIRPVEPQIADRSVGQSSLDWDFPDDQLVFHADGTEHRVVKGSFSEPGPATDWIRLRVPVLPGVEPTGFQRVVAAADFLNGISSVVDLSEATFINPDLTVTVHRLPVGEWVAVDAVTRFTDEGIGTAEADLYDERGRLGRAVQTLLFEPVG</sequence>
<evidence type="ECO:0008006" key="5">
    <source>
        <dbReference type="Google" id="ProtNLM"/>
    </source>
</evidence>
<feature type="domain" description="Acyl-CoA thioesterase-like N-terminal HotDog" evidence="1">
    <location>
        <begin position="21"/>
        <end position="105"/>
    </location>
</feature>
<dbReference type="InterPro" id="IPR049450">
    <property type="entry name" value="ACOT8-like_C"/>
</dbReference>
<dbReference type="Pfam" id="PF13622">
    <property type="entry name" value="4HBT_3"/>
    <property type="match status" value="1"/>
</dbReference>
<gene>
    <name evidence="3" type="ORF">BN381_20122</name>
</gene>